<evidence type="ECO:0000313" key="2">
    <source>
        <dbReference type="Proteomes" id="UP000261105"/>
    </source>
</evidence>
<protein>
    <submittedName>
        <fullName evidence="1">Uncharacterized protein</fullName>
    </submittedName>
</protein>
<evidence type="ECO:0000313" key="1">
    <source>
        <dbReference type="EMBL" id="RGN90572.1"/>
    </source>
</evidence>
<gene>
    <name evidence="1" type="ORF">DXB38_00875</name>
</gene>
<dbReference type="Proteomes" id="UP000261105">
    <property type="component" value="Unassembled WGS sequence"/>
</dbReference>
<accession>A0A3E5ENX4</accession>
<dbReference type="EMBL" id="QSUZ01000001">
    <property type="protein sequence ID" value="RGN90572.1"/>
    <property type="molecule type" value="Genomic_DNA"/>
</dbReference>
<name>A0A3E5ENX4_9FIRM</name>
<dbReference type="AlphaFoldDB" id="A0A3E5ENX4"/>
<reference evidence="1 2" key="1">
    <citation type="submission" date="2018-08" db="EMBL/GenBank/DDBJ databases">
        <title>A genome reference for cultivated species of the human gut microbiota.</title>
        <authorList>
            <person name="Zou Y."/>
            <person name="Xue W."/>
            <person name="Luo G."/>
        </authorList>
    </citation>
    <scope>NUCLEOTIDE SEQUENCE [LARGE SCALE GENOMIC DNA]</scope>
    <source>
        <strain evidence="1 2">OM03-6</strain>
    </source>
</reference>
<proteinExistence type="predicted"/>
<comment type="caution">
    <text evidence="1">The sequence shown here is derived from an EMBL/GenBank/DDBJ whole genome shotgun (WGS) entry which is preliminary data.</text>
</comment>
<organism evidence="1 2">
    <name type="scientific">Blautia obeum</name>
    <dbReference type="NCBI Taxonomy" id="40520"/>
    <lineage>
        <taxon>Bacteria</taxon>
        <taxon>Bacillati</taxon>
        <taxon>Bacillota</taxon>
        <taxon>Clostridia</taxon>
        <taxon>Lachnospirales</taxon>
        <taxon>Lachnospiraceae</taxon>
        <taxon>Blautia</taxon>
    </lineage>
</organism>
<sequence length="75" mass="8780">MSKVKSYGLKAYVSNAFDLHVGKRIKYAERGEDGIEHIYEVKQMFPFCILLEDIYDHTRICPCYSKLSMMIRGIE</sequence>